<dbReference type="Pfam" id="PF02801">
    <property type="entry name" value="Ketoacyl-synt_C"/>
    <property type="match status" value="1"/>
</dbReference>
<evidence type="ECO:0000256" key="1">
    <source>
        <dbReference type="ARBA" id="ARBA00004533"/>
    </source>
</evidence>
<dbReference type="Proteomes" id="UP000298588">
    <property type="component" value="Chromosome"/>
</dbReference>
<dbReference type="InterPro" id="IPR020841">
    <property type="entry name" value="PKS_Beta-ketoAc_synthase_dom"/>
</dbReference>
<dbReference type="InterPro" id="IPR000794">
    <property type="entry name" value="Beta-ketoacyl_synthase"/>
</dbReference>
<dbReference type="GO" id="GO:0004315">
    <property type="term" value="F:3-oxoacyl-[acyl-carrier-protein] synthase activity"/>
    <property type="evidence" value="ECO:0007669"/>
    <property type="project" value="InterPro"/>
</dbReference>
<keyword evidence="5" id="KW-0997">Cell inner membrane</keyword>
<evidence type="ECO:0000259" key="14">
    <source>
        <dbReference type="PROSITE" id="PS52004"/>
    </source>
</evidence>
<evidence type="ECO:0000313" key="15">
    <source>
        <dbReference type="EMBL" id="QCK86167.1"/>
    </source>
</evidence>
<comment type="similarity">
    <text evidence="2 13">Belongs to the thiolase-like superfamily. Beta-ketoacyl-ACP synthases family.</text>
</comment>
<evidence type="ECO:0000256" key="5">
    <source>
        <dbReference type="ARBA" id="ARBA00022519"/>
    </source>
</evidence>
<keyword evidence="6 13" id="KW-0808">Transferase</keyword>
<dbReference type="GO" id="GO:0006633">
    <property type="term" value="P:fatty acid biosynthetic process"/>
    <property type="evidence" value="ECO:0007669"/>
    <property type="project" value="InterPro"/>
</dbReference>
<evidence type="ECO:0000256" key="11">
    <source>
        <dbReference type="ARBA" id="ARBA00039445"/>
    </source>
</evidence>
<gene>
    <name evidence="15" type="ORF">E8L99_10595</name>
</gene>
<keyword evidence="16" id="KW-1185">Reference proteome</keyword>
<dbReference type="Pfam" id="PF00109">
    <property type="entry name" value="ketoacyl-synt"/>
    <property type="match status" value="1"/>
</dbReference>
<dbReference type="InterPro" id="IPR020615">
    <property type="entry name" value="Thiolase_acyl_enz_int_AS"/>
</dbReference>
<dbReference type="PROSITE" id="PS00606">
    <property type="entry name" value="KS3_1"/>
    <property type="match status" value="1"/>
</dbReference>
<dbReference type="EMBL" id="CP039865">
    <property type="protein sequence ID" value="QCK86167.1"/>
    <property type="molecule type" value="Genomic_DNA"/>
</dbReference>
<dbReference type="PROSITE" id="PS52004">
    <property type="entry name" value="KS3_2"/>
    <property type="match status" value="1"/>
</dbReference>
<dbReference type="InterPro" id="IPR014030">
    <property type="entry name" value="Ketoacyl_synth_N"/>
</dbReference>
<dbReference type="PROSITE" id="PS00098">
    <property type="entry name" value="THIOLASE_1"/>
    <property type="match status" value="1"/>
</dbReference>
<dbReference type="SMART" id="SM00825">
    <property type="entry name" value="PKS_KS"/>
    <property type="match status" value="1"/>
</dbReference>
<dbReference type="NCBIfam" id="NF005589">
    <property type="entry name" value="PRK07314.1"/>
    <property type="match status" value="1"/>
</dbReference>
<evidence type="ECO:0000256" key="12">
    <source>
        <dbReference type="ARBA" id="ARBA00041756"/>
    </source>
</evidence>
<keyword evidence="8" id="KW-1133">Transmembrane helix</keyword>
<keyword evidence="9" id="KW-0472">Membrane</keyword>
<comment type="function">
    <text evidence="10">Proposed to synthesize NOD factor fatty acyl chain. Involved in the synthesis of a highly unsaturated fatty acid moiety, which forms part of a lipo-oligosaccharide that is responsible for host specificity.</text>
</comment>
<dbReference type="KEGG" id="paqt:E8L99_10595"/>
<name>A0A4D7QM27_9HYPH</name>
<evidence type="ECO:0000256" key="3">
    <source>
        <dbReference type="ARBA" id="ARBA00022458"/>
    </source>
</evidence>
<dbReference type="PANTHER" id="PTHR11712">
    <property type="entry name" value="POLYKETIDE SYNTHASE-RELATED"/>
    <property type="match status" value="1"/>
</dbReference>
<reference evidence="15 16" key="1">
    <citation type="submission" date="2019-04" db="EMBL/GenBank/DDBJ databases">
        <title>Phreatobacter aquaticus sp. nov.</title>
        <authorList>
            <person name="Choi A."/>
            <person name="Baek K."/>
        </authorList>
    </citation>
    <scope>NUCLEOTIDE SEQUENCE [LARGE SCALE GENOMIC DNA]</scope>
    <source>
        <strain evidence="15 16">NMCR1094</strain>
    </source>
</reference>
<dbReference type="Gene3D" id="3.40.47.10">
    <property type="match status" value="1"/>
</dbReference>
<evidence type="ECO:0000256" key="7">
    <source>
        <dbReference type="ARBA" id="ARBA00022692"/>
    </source>
</evidence>
<evidence type="ECO:0000313" key="16">
    <source>
        <dbReference type="Proteomes" id="UP000298588"/>
    </source>
</evidence>
<evidence type="ECO:0000256" key="8">
    <source>
        <dbReference type="ARBA" id="ARBA00022989"/>
    </source>
</evidence>
<evidence type="ECO:0000256" key="6">
    <source>
        <dbReference type="ARBA" id="ARBA00022679"/>
    </source>
</evidence>
<dbReference type="SUPFAM" id="SSF53901">
    <property type="entry name" value="Thiolase-like"/>
    <property type="match status" value="2"/>
</dbReference>
<dbReference type="OrthoDB" id="9808669at2"/>
<accession>A0A4D7QM27</accession>
<dbReference type="RefSeq" id="WP_137099499.1">
    <property type="nucleotide sequence ID" value="NZ_CP039865.1"/>
</dbReference>
<keyword evidence="3" id="KW-0536">Nodulation</keyword>
<dbReference type="InterPro" id="IPR016039">
    <property type="entry name" value="Thiolase-like"/>
</dbReference>
<feature type="domain" description="Ketosynthase family 3 (KS3)" evidence="14">
    <location>
        <begin position="3"/>
        <end position="402"/>
    </location>
</feature>
<dbReference type="InterPro" id="IPR014031">
    <property type="entry name" value="Ketoacyl_synth_C"/>
</dbReference>
<evidence type="ECO:0000256" key="9">
    <source>
        <dbReference type="ARBA" id="ARBA00023136"/>
    </source>
</evidence>
<organism evidence="15 16">
    <name type="scientific">Phreatobacter aquaticus</name>
    <dbReference type="NCBI Taxonomy" id="2570229"/>
    <lineage>
        <taxon>Bacteria</taxon>
        <taxon>Pseudomonadati</taxon>
        <taxon>Pseudomonadota</taxon>
        <taxon>Alphaproteobacteria</taxon>
        <taxon>Hyphomicrobiales</taxon>
        <taxon>Phreatobacteraceae</taxon>
        <taxon>Phreatobacter</taxon>
    </lineage>
</organism>
<dbReference type="GO" id="GO:0005886">
    <property type="term" value="C:plasma membrane"/>
    <property type="evidence" value="ECO:0007669"/>
    <property type="project" value="UniProtKB-SubCell"/>
</dbReference>
<dbReference type="PANTHER" id="PTHR11712:SF352">
    <property type="entry name" value="3-OXOACYL-[ACYL-CARRIER-PROTEIN] SYNTHASE"/>
    <property type="match status" value="1"/>
</dbReference>
<evidence type="ECO:0000256" key="4">
    <source>
        <dbReference type="ARBA" id="ARBA00022475"/>
    </source>
</evidence>
<comment type="subcellular location">
    <subcellularLocation>
        <location evidence="1">Cell inner membrane</location>
    </subcellularLocation>
</comment>
<evidence type="ECO:0000256" key="10">
    <source>
        <dbReference type="ARBA" id="ARBA00037576"/>
    </source>
</evidence>
<protein>
    <recommendedName>
        <fullName evidence="11">Nodulation protein E</fullName>
    </recommendedName>
    <alternativeName>
        <fullName evidence="12">Host-specificity of nodulation protein B</fullName>
    </alternativeName>
</protein>
<keyword evidence="7" id="KW-0812">Transmembrane</keyword>
<sequence length="404" mass="42036">MTQRSVVVTGLGAISTAGIGVDLLWNAAAEGVSGARTVMLDYEYGNLIKVAAQLHDFDLARFFPNQKTAFLDRVTMMAMIAAKEAVTDAGLAEAGPFGPRTSVIVGTGIGSLQTIEESSRTMLLEGKRPDPLTVPRAMTSASASNIGMTYGCTGTSFVISSACASSSQALGIATQMVRAGMTDRVIVGGTEAIVTPGGMKGWEVMRVLSPTLCRPFSKGRNGLLLGEGAAMLVIEAEELAVARGARIRARILGYGTTSDARDMLRPDVDGATNAMVAAIDDAGIDSNDIDYVNAHGTATVLNDTTESEALGRIFGNRLGQVPVSSTKPIHGHTLGAAGAMEAVISIRAMEESFVPPTINFLEADPNCPIDCVPNVGRPGKIRHVLNNSFAFGGINAALVFGSAQ</sequence>
<evidence type="ECO:0000256" key="13">
    <source>
        <dbReference type="RuleBase" id="RU003694"/>
    </source>
</evidence>
<dbReference type="InterPro" id="IPR018201">
    <property type="entry name" value="Ketoacyl_synth_AS"/>
</dbReference>
<evidence type="ECO:0000256" key="2">
    <source>
        <dbReference type="ARBA" id="ARBA00008467"/>
    </source>
</evidence>
<proteinExistence type="inferred from homology"/>
<dbReference type="CDD" id="cd00834">
    <property type="entry name" value="KAS_I_II"/>
    <property type="match status" value="1"/>
</dbReference>
<keyword evidence="4" id="KW-1003">Cell membrane</keyword>
<dbReference type="AlphaFoldDB" id="A0A4D7QM27"/>